<comment type="caution">
    <text evidence="1">The sequence shown here is derived from an EMBL/GenBank/DDBJ whole genome shotgun (WGS) entry which is preliminary data.</text>
</comment>
<evidence type="ECO:0008006" key="3">
    <source>
        <dbReference type="Google" id="ProtNLM"/>
    </source>
</evidence>
<evidence type="ECO:0000313" key="1">
    <source>
        <dbReference type="EMBL" id="GAA4462091.1"/>
    </source>
</evidence>
<proteinExistence type="predicted"/>
<organism evidence="1 2">
    <name type="scientific">Nemorincola caseinilytica</name>
    <dbReference type="NCBI Taxonomy" id="2054315"/>
    <lineage>
        <taxon>Bacteria</taxon>
        <taxon>Pseudomonadati</taxon>
        <taxon>Bacteroidota</taxon>
        <taxon>Chitinophagia</taxon>
        <taxon>Chitinophagales</taxon>
        <taxon>Chitinophagaceae</taxon>
        <taxon>Nemorincola</taxon>
    </lineage>
</organism>
<sequence>MTRVFVICMLLLPGVSRARVRTEWKGNVQRVEDHKYYPGITGPVHTTIYTYDLSRKQMTKFVYDSDTLQYTTKRISYYNKRDRLAKMEYYGKDGLESTVTFTYDEIDRLLSSQEIAITICRCPGDTERNISYIRYDTLGQAVAKDLNGKPEEHIYYRYDTCGQEVTIYEYSSMAGYPYICTYNDKGHMIQEVSYSIKLAREPYPVVTRYEYIYDEKGNWVKKTCLRNHRVLSYTLRTITY</sequence>
<dbReference type="EMBL" id="BAABFA010000007">
    <property type="protein sequence ID" value="GAA4462091.1"/>
    <property type="molecule type" value="Genomic_DNA"/>
</dbReference>
<dbReference type="Gene3D" id="2.180.10.10">
    <property type="entry name" value="RHS repeat-associated core"/>
    <property type="match status" value="1"/>
</dbReference>
<dbReference type="RefSeq" id="WP_345078897.1">
    <property type="nucleotide sequence ID" value="NZ_BAABFA010000007.1"/>
</dbReference>
<accession>A0ABP8N6B1</accession>
<dbReference type="Proteomes" id="UP001500067">
    <property type="component" value="Unassembled WGS sequence"/>
</dbReference>
<name>A0ABP8N6B1_9BACT</name>
<protein>
    <recommendedName>
        <fullName evidence="3">YD repeat-containing protein</fullName>
    </recommendedName>
</protein>
<evidence type="ECO:0000313" key="2">
    <source>
        <dbReference type="Proteomes" id="UP001500067"/>
    </source>
</evidence>
<gene>
    <name evidence="1" type="ORF">GCM10023093_07980</name>
</gene>
<keyword evidence="2" id="KW-1185">Reference proteome</keyword>
<reference evidence="2" key="1">
    <citation type="journal article" date="2019" name="Int. J. Syst. Evol. Microbiol.">
        <title>The Global Catalogue of Microorganisms (GCM) 10K type strain sequencing project: providing services to taxonomists for standard genome sequencing and annotation.</title>
        <authorList>
            <consortium name="The Broad Institute Genomics Platform"/>
            <consortium name="The Broad Institute Genome Sequencing Center for Infectious Disease"/>
            <person name="Wu L."/>
            <person name="Ma J."/>
        </authorList>
    </citation>
    <scope>NUCLEOTIDE SEQUENCE [LARGE SCALE GENOMIC DNA]</scope>
    <source>
        <strain evidence="2">JCM 32105</strain>
    </source>
</reference>